<evidence type="ECO:0000313" key="8">
    <source>
        <dbReference type="EMBL" id="MQT45282.1"/>
    </source>
</evidence>
<sequence>MSNVQNEAPVIAAVIIDNARLRWQDVVAVARHGARLELSAQAWARIDNAQAIVQRIVQSGERAYGINTGLGGLSNVSLQHEQLSALSRNTLLSHACGVGPALSNEQTRAIICAAVIQYSQGKSGLHRQVVEALLALLNHQITPQVPSQGSVGYLTHMAHIGVGLLGVGDVSYRGQIVPAQQALAAEGLSPVQLGAKDGLCLVNGTPCMTGLSCLALADAAQVLQWADVTGAMSFEALRGQIDAFDPEILALKPHAGMQQVGRHLRRLLADSEVIASSKGVRTQDALSLRSIPQVHGAARDQFNHSVVQIETELNSVNDNPMVLGTPDAYRVVSQANPHGQSVALAADGLAIAMAEIGSIAERRLDRLINPHVSDLPAFLVSQPGVNSGMMITQYVAASLCAQNRQLAQPAVLDNYVTSALQEDHLSLGTNAALKLLQVLENATQVLAIEYLLAAQAFEFHQPKHFGAGTQVAWRLLREHVAPYDQDRWLAPEIAKSAAILKDPHALQPLAAYLA</sequence>
<dbReference type="GO" id="GO:0019557">
    <property type="term" value="P:L-histidine catabolic process to glutamate and formate"/>
    <property type="evidence" value="ECO:0007669"/>
    <property type="project" value="UniProtKB-UniPathway"/>
</dbReference>
<evidence type="ECO:0000256" key="4">
    <source>
        <dbReference type="ARBA" id="ARBA00023239"/>
    </source>
</evidence>
<dbReference type="Gene3D" id="1.10.275.10">
    <property type="entry name" value="Fumarase/aspartase (N-terminal domain)"/>
    <property type="match status" value="1"/>
</dbReference>
<comment type="caution">
    <text evidence="8">The sequence shown here is derived from an EMBL/GenBank/DDBJ whole genome shotgun (WGS) entry which is preliminary data.</text>
</comment>
<dbReference type="InterPro" id="IPR001106">
    <property type="entry name" value="Aromatic_Lyase"/>
</dbReference>
<dbReference type="RefSeq" id="WP_153328118.1">
    <property type="nucleotide sequence ID" value="NZ_CP174501.1"/>
</dbReference>
<evidence type="ECO:0000256" key="7">
    <source>
        <dbReference type="RuleBase" id="RU003954"/>
    </source>
</evidence>
<dbReference type="FunFam" id="1.10.275.10:FF:000005">
    <property type="entry name" value="Histidine ammonia-lyase"/>
    <property type="match status" value="1"/>
</dbReference>
<dbReference type="NCBIfam" id="TIGR01225">
    <property type="entry name" value="hutH"/>
    <property type="match status" value="1"/>
</dbReference>
<evidence type="ECO:0000256" key="3">
    <source>
        <dbReference type="ARBA" id="ARBA00022808"/>
    </source>
</evidence>
<dbReference type="InterPro" id="IPR008948">
    <property type="entry name" value="L-Aspartase-like"/>
</dbReference>
<proteinExistence type="inferred from homology"/>
<dbReference type="EMBL" id="WIWI01000023">
    <property type="protein sequence ID" value="MQT89537.1"/>
    <property type="molecule type" value="Genomic_DNA"/>
</dbReference>
<dbReference type="EC" id="4.3.1.3" evidence="2 6"/>
<comment type="pathway">
    <text evidence="1">Amino-acid degradation; L-histidine degradation into L-glutamate; N-formimidoyl-L-glutamate from L-histidine: step 1/3.</text>
</comment>
<accession>A0A6A7YFS2</accession>
<comment type="catalytic activity">
    <reaction evidence="5">
        <text>L-histidine = trans-urocanate + NH4(+)</text>
        <dbReference type="Rhea" id="RHEA:21232"/>
        <dbReference type="ChEBI" id="CHEBI:17771"/>
        <dbReference type="ChEBI" id="CHEBI:28938"/>
        <dbReference type="ChEBI" id="CHEBI:57595"/>
        <dbReference type="EC" id="4.3.1.3"/>
    </reaction>
</comment>
<dbReference type="Proteomes" id="UP000489190">
    <property type="component" value="Unassembled WGS sequence"/>
</dbReference>
<evidence type="ECO:0000313" key="11">
    <source>
        <dbReference type="Proteomes" id="UP000489190"/>
    </source>
</evidence>
<dbReference type="GO" id="GO:0005737">
    <property type="term" value="C:cytoplasm"/>
    <property type="evidence" value="ECO:0007669"/>
    <property type="project" value="InterPro"/>
</dbReference>
<evidence type="ECO:0000313" key="10">
    <source>
        <dbReference type="Proteomes" id="UP000441404"/>
    </source>
</evidence>
<evidence type="ECO:0000313" key="9">
    <source>
        <dbReference type="EMBL" id="MQT89537.1"/>
    </source>
</evidence>
<dbReference type="GeneID" id="97256382"/>
<dbReference type="EMBL" id="WIWJ01000001">
    <property type="protein sequence ID" value="MQT45282.1"/>
    <property type="molecule type" value="Genomic_DNA"/>
</dbReference>
<dbReference type="Proteomes" id="UP000441404">
    <property type="component" value="Unassembled WGS sequence"/>
</dbReference>
<comment type="similarity">
    <text evidence="7">Belongs to the PAL/histidase family.</text>
</comment>
<dbReference type="FunFam" id="1.20.200.10:FF:000003">
    <property type="entry name" value="Histidine ammonia-lyase"/>
    <property type="match status" value="1"/>
</dbReference>
<keyword evidence="4 7" id="KW-0456">Lyase</keyword>
<gene>
    <name evidence="8" type="primary">hutH</name>
    <name evidence="9" type="ORF">GHO39_10385</name>
    <name evidence="8" type="ORF">GHO40_00800</name>
</gene>
<evidence type="ECO:0000256" key="5">
    <source>
        <dbReference type="ARBA" id="ARBA00049269"/>
    </source>
</evidence>
<dbReference type="Pfam" id="PF00221">
    <property type="entry name" value="Lyase_aromatic"/>
    <property type="match status" value="1"/>
</dbReference>
<dbReference type="GO" id="GO:0019556">
    <property type="term" value="P:L-histidine catabolic process to glutamate and formamide"/>
    <property type="evidence" value="ECO:0007669"/>
    <property type="project" value="UniProtKB-UniPathway"/>
</dbReference>
<dbReference type="GO" id="GO:0004397">
    <property type="term" value="F:histidine ammonia-lyase activity"/>
    <property type="evidence" value="ECO:0007669"/>
    <property type="project" value="UniProtKB-UniRule"/>
</dbReference>
<dbReference type="PANTHER" id="PTHR10362">
    <property type="entry name" value="HISTIDINE AMMONIA-LYASE"/>
    <property type="match status" value="1"/>
</dbReference>
<reference evidence="10 11" key="1">
    <citation type="submission" date="2019-10" db="EMBL/GenBank/DDBJ databases">
        <title>Evaluation of single-gene subtyping targets for Pseudomonas.</title>
        <authorList>
            <person name="Reichler S.J."/>
            <person name="Orsi R.H."/>
            <person name="Wiedmann M."/>
            <person name="Martin N.H."/>
            <person name="Murphy S.I."/>
        </authorList>
    </citation>
    <scope>NUCLEOTIDE SEQUENCE [LARGE SCALE GENOMIC DNA]</scope>
    <source>
        <strain evidence="9 11">FSL R10-3254</strain>
        <strain evidence="8 10">FSL R10-3257</strain>
    </source>
</reference>
<name>A0A6A7YFS2_9PSED</name>
<keyword evidence="3" id="KW-0369">Histidine metabolism</keyword>
<dbReference type="NCBIfam" id="NF006871">
    <property type="entry name" value="PRK09367.1"/>
    <property type="match status" value="1"/>
</dbReference>
<protein>
    <recommendedName>
        <fullName evidence="2 6">Histidine ammonia-lyase</fullName>
        <ecNumber evidence="2 6">4.3.1.3</ecNumber>
    </recommendedName>
</protein>
<evidence type="ECO:0000256" key="6">
    <source>
        <dbReference type="NCBIfam" id="TIGR01225"/>
    </source>
</evidence>
<dbReference type="UniPathway" id="UPA00379">
    <property type="reaction ID" value="UER00549"/>
</dbReference>
<organism evidence="8 10">
    <name type="scientific">Pseudomonas helleri</name>
    <dbReference type="NCBI Taxonomy" id="1608996"/>
    <lineage>
        <taxon>Bacteria</taxon>
        <taxon>Pseudomonadati</taxon>
        <taxon>Pseudomonadota</taxon>
        <taxon>Gammaproteobacteria</taxon>
        <taxon>Pseudomonadales</taxon>
        <taxon>Pseudomonadaceae</taxon>
        <taxon>Pseudomonas</taxon>
    </lineage>
</organism>
<dbReference type="Gene3D" id="1.20.200.10">
    <property type="entry name" value="Fumarase/aspartase (Central domain)"/>
    <property type="match status" value="1"/>
</dbReference>
<dbReference type="InterPro" id="IPR024083">
    <property type="entry name" value="Fumarase/histidase_N"/>
</dbReference>
<dbReference type="AlphaFoldDB" id="A0A6A7YFS2"/>
<dbReference type="SUPFAM" id="SSF48557">
    <property type="entry name" value="L-aspartase-like"/>
    <property type="match status" value="1"/>
</dbReference>
<dbReference type="CDD" id="cd00332">
    <property type="entry name" value="PAL-HAL"/>
    <property type="match status" value="1"/>
</dbReference>
<dbReference type="InterPro" id="IPR005921">
    <property type="entry name" value="HutH"/>
</dbReference>
<evidence type="ECO:0000256" key="2">
    <source>
        <dbReference type="ARBA" id="ARBA00012994"/>
    </source>
</evidence>
<evidence type="ECO:0000256" key="1">
    <source>
        <dbReference type="ARBA" id="ARBA00005113"/>
    </source>
</evidence>